<keyword evidence="1" id="KW-0378">Hydrolase</keyword>
<dbReference type="AlphaFoldDB" id="A0A1H9HTC9"/>
<dbReference type="Pfam" id="PF02452">
    <property type="entry name" value="PemK_toxin"/>
    <property type="match status" value="1"/>
</dbReference>
<dbReference type="EMBL" id="FOGC01000005">
    <property type="protein sequence ID" value="SEQ65580.1"/>
    <property type="molecule type" value="Genomic_DNA"/>
</dbReference>
<protein>
    <recommendedName>
        <fullName evidence="1">mRNA interferase</fullName>
        <ecNumber evidence="1">3.1.-.-</ecNumber>
    </recommendedName>
</protein>
<dbReference type="EC" id="3.1.-.-" evidence="1"/>
<dbReference type="STRING" id="988801.SAMN05216522_10558"/>
<dbReference type="GO" id="GO:0016787">
    <property type="term" value="F:hydrolase activity"/>
    <property type="evidence" value="ECO:0007669"/>
    <property type="project" value="UniProtKB-KW"/>
</dbReference>
<sequence>MDRGEIWLVSLDLIAGHEQSGKRPVLIVSKGSFNTLTRLPVVVPITRGGNFARVAGFTVSLSGAETNTTGFIRCDQPRTIDMQARSGKRLECIPDAIMNEVLARLEAILS</sequence>
<dbReference type="GO" id="GO:0003677">
    <property type="term" value="F:DNA binding"/>
    <property type="evidence" value="ECO:0007669"/>
    <property type="project" value="InterPro"/>
</dbReference>
<comment type="similarity">
    <text evidence="1">Belongs to the PemK/MazF family.</text>
</comment>
<dbReference type="SUPFAM" id="SSF50118">
    <property type="entry name" value="Cell growth inhibitor/plasmid maintenance toxic component"/>
    <property type="match status" value="1"/>
</dbReference>
<dbReference type="InterPro" id="IPR003477">
    <property type="entry name" value="PemK-like"/>
</dbReference>
<keyword evidence="1" id="KW-0540">Nuclease</keyword>
<dbReference type="GO" id="GO:0016075">
    <property type="term" value="P:rRNA catabolic process"/>
    <property type="evidence" value="ECO:0007669"/>
    <property type="project" value="TreeGrafter"/>
</dbReference>
<dbReference type="GO" id="GO:0004521">
    <property type="term" value="F:RNA endonuclease activity"/>
    <property type="evidence" value="ECO:0007669"/>
    <property type="project" value="TreeGrafter"/>
</dbReference>
<dbReference type="PANTHER" id="PTHR33988">
    <property type="entry name" value="ENDORIBONUCLEASE MAZF-RELATED"/>
    <property type="match status" value="1"/>
</dbReference>
<name>A0A1H9HTC9_9GAMM</name>
<keyword evidence="3" id="KW-1185">Reference proteome</keyword>
<dbReference type="OrthoDB" id="9808744at2"/>
<dbReference type="Proteomes" id="UP000242515">
    <property type="component" value="Unassembled WGS sequence"/>
</dbReference>
<reference evidence="3" key="1">
    <citation type="submission" date="2016-10" db="EMBL/GenBank/DDBJ databases">
        <authorList>
            <person name="Varghese N."/>
            <person name="Submissions S."/>
        </authorList>
    </citation>
    <scope>NUCLEOTIDE SEQUENCE [LARGE SCALE GENOMIC DNA]</scope>
    <source>
        <strain evidence="3">8N4</strain>
    </source>
</reference>
<comment type="function">
    <text evidence="1">Toxic component of a type II toxin-antitoxin (TA) system.</text>
</comment>
<evidence type="ECO:0000256" key="1">
    <source>
        <dbReference type="PIRNR" id="PIRNR033490"/>
    </source>
</evidence>
<dbReference type="RefSeq" id="WP_092674945.1">
    <property type="nucleotide sequence ID" value="NZ_FOGC01000005.1"/>
</dbReference>
<dbReference type="InterPro" id="IPR011067">
    <property type="entry name" value="Plasmid_toxin/cell-grow_inhib"/>
</dbReference>
<dbReference type="GO" id="GO:0006402">
    <property type="term" value="P:mRNA catabolic process"/>
    <property type="evidence" value="ECO:0007669"/>
    <property type="project" value="TreeGrafter"/>
</dbReference>
<accession>A0A1H9HTC9</accession>
<organism evidence="2 3">
    <name type="scientific">Rosenbergiella nectarea</name>
    <dbReference type="NCBI Taxonomy" id="988801"/>
    <lineage>
        <taxon>Bacteria</taxon>
        <taxon>Pseudomonadati</taxon>
        <taxon>Pseudomonadota</taxon>
        <taxon>Gammaproteobacteria</taxon>
        <taxon>Enterobacterales</taxon>
        <taxon>Erwiniaceae</taxon>
        <taxon>Rosenbergiella</taxon>
    </lineage>
</organism>
<keyword evidence="1" id="KW-0255">Endonuclease</keyword>
<evidence type="ECO:0000313" key="3">
    <source>
        <dbReference type="Proteomes" id="UP000242515"/>
    </source>
</evidence>
<dbReference type="Gene3D" id="2.30.30.110">
    <property type="match status" value="1"/>
</dbReference>
<dbReference type="PIRSF" id="PIRSF033490">
    <property type="entry name" value="MazF"/>
    <property type="match status" value="1"/>
</dbReference>
<gene>
    <name evidence="2" type="ORF">SAMN05216522_10558</name>
</gene>
<dbReference type="PANTHER" id="PTHR33988:SF3">
    <property type="entry name" value="ENDORIBONUCLEASE TOXIN CHPB-RELATED"/>
    <property type="match status" value="1"/>
</dbReference>
<proteinExistence type="inferred from homology"/>
<evidence type="ECO:0000313" key="2">
    <source>
        <dbReference type="EMBL" id="SEQ65580.1"/>
    </source>
</evidence>